<dbReference type="Proteomes" id="UP000176288">
    <property type="component" value="Chromosome"/>
</dbReference>
<feature type="transmembrane region" description="Helical" evidence="1">
    <location>
        <begin position="83"/>
        <end position="102"/>
    </location>
</feature>
<feature type="transmembrane region" description="Helical" evidence="1">
    <location>
        <begin position="228"/>
        <end position="248"/>
    </location>
</feature>
<keyword evidence="1" id="KW-0812">Transmembrane</keyword>
<evidence type="ECO:0000256" key="1">
    <source>
        <dbReference type="SAM" id="Phobius"/>
    </source>
</evidence>
<sequence>MELSFNRKLLGTIVGAIGVLLFLFSDLGAAFGAPFSGRYGFLNALQPSGAFSLLWLILCPLMIAFLVWLWIPFKGADHLKPALWWPVPALFLILGLAQMISGAYWTAFLVRIVALILAAIILITLPPLRLDKQPARPWITGLLDILLAGLTAWLLVSVMLSLFAPLTLAGRYLVVRILLGVIAMTLLGAAFIVLGRITGDHLTFYVVGVWLFFCLMVSNWFYAGGLVFLGIWSLLVGAALAIYTLNLWRKHKLAL</sequence>
<feature type="transmembrane region" description="Helical" evidence="1">
    <location>
        <begin position="172"/>
        <end position="195"/>
    </location>
</feature>
<organism evidence="2 3">
    <name type="scientific">Boudabousia tangfeifanii</name>
    <dbReference type="NCBI Taxonomy" id="1912795"/>
    <lineage>
        <taxon>Bacteria</taxon>
        <taxon>Bacillati</taxon>
        <taxon>Actinomycetota</taxon>
        <taxon>Actinomycetes</taxon>
        <taxon>Actinomycetales</taxon>
        <taxon>Actinomycetaceae</taxon>
        <taxon>Boudabousia</taxon>
    </lineage>
</organism>
<keyword evidence="1" id="KW-0472">Membrane</keyword>
<dbReference type="STRING" id="1912795.BK816_07490"/>
<name>A0A1D9MLH6_9ACTO</name>
<keyword evidence="3" id="KW-1185">Reference proteome</keyword>
<proteinExistence type="predicted"/>
<dbReference type="KEGG" id="avu:BK816_07490"/>
<evidence type="ECO:0000313" key="3">
    <source>
        <dbReference type="Proteomes" id="UP000176288"/>
    </source>
</evidence>
<dbReference type="AlphaFoldDB" id="A0A1D9MLH6"/>
<feature type="transmembrane region" description="Helical" evidence="1">
    <location>
        <begin position="142"/>
        <end position="166"/>
    </location>
</feature>
<feature type="transmembrane region" description="Helical" evidence="1">
    <location>
        <begin position="48"/>
        <end position="71"/>
    </location>
</feature>
<accession>A0A1D9MLH6</accession>
<keyword evidence="1" id="KW-1133">Transmembrane helix</keyword>
<feature type="transmembrane region" description="Helical" evidence="1">
    <location>
        <begin position="108"/>
        <end position="130"/>
    </location>
</feature>
<evidence type="ECO:0000313" key="2">
    <source>
        <dbReference type="EMBL" id="AOZ73154.1"/>
    </source>
</evidence>
<protein>
    <submittedName>
        <fullName evidence="2">Uncharacterized protein</fullName>
    </submittedName>
</protein>
<feature type="transmembrane region" description="Helical" evidence="1">
    <location>
        <begin position="202"/>
        <end position="222"/>
    </location>
</feature>
<reference evidence="2 3" key="1">
    <citation type="submission" date="2016-10" db="EMBL/GenBank/DDBJ databases">
        <title>Actinomyces aegypiusis sp. nov., isolated from the Aegypius monachus in Qinghai Tibet Plateau China.</title>
        <authorList>
            <person name="Wang Y."/>
        </authorList>
    </citation>
    <scope>NUCLEOTIDE SEQUENCE [LARGE SCALE GENOMIC DNA]</scope>
    <source>
        <strain evidence="2 3">VUL4_3</strain>
    </source>
</reference>
<dbReference type="RefSeq" id="WP_071164617.1">
    <property type="nucleotide sequence ID" value="NZ_CP017812.1"/>
</dbReference>
<dbReference type="EMBL" id="CP017812">
    <property type="protein sequence ID" value="AOZ73154.1"/>
    <property type="molecule type" value="Genomic_DNA"/>
</dbReference>
<gene>
    <name evidence="2" type="ORF">BK816_07490</name>
</gene>